<dbReference type="Proteomes" id="UP001235849">
    <property type="component" value="Unassembled WGS sequence"/>
</dbReference>
<evidence type="ECO:0000313" key="1">
    <source>
        <dbReference type="EMBL" id="MDJ1175001.1"/>
    </source>
</evidence>
<comment type="caution">
    <text evidence="1">The sequence shown here is derived from an EMBL/GenBank/DDBJ whole genome shotgun (WGS) entry which is preliminary data.</text>
</comment>
<sequence length="43" mass="4804">MVNCSFFIEPAIAWWWRAGLGQVSMGVVMGGFNPPLRFGIVNF</sequence>
<protein>
    <submittedName>
        <fullName evidence="1">Uncharacterized protein</fullName>
    </submittedName>
</protein>
<proteinExistence type="predicted"/>
<organism evidence="1 2">
    <name type="scientific">Roseofilum capinflatum BLCC-M114</name>
    <dbReference type="NCBI Taxonomy" id="3022440"/>
    <lineage>
        <taxon>Bacteria</taxon>
        <taxon>Bacillati</taxon>
        <taxon>Cyanobacteriota</taxon>
        <taxon>Cyanophyceae</taxon>
        <taxon>Desertifilales</taxon>
        <taxon>Desertifilaceae</taxon>
        <taxon>Roseofilum</taxon>
        <taxon>Roseofilum capinflatum</taxon>
    </lineage>
</organism>
<dbReference type="RefSeq" id="WP_283767315.1">
    <property type="nucleotide sequence ID" value="NZ_JAQOSO010000074.1"/>
</dbReference>
<evidence type="ECO:0000313" key="2">
    <source>
        <dbReference type="Proteomes" id="UP001235849"/>
    </source>
</evidence>
<name>A0ABT7B794_9CYAN</name>
<reference evidence="1 2" key="1">
    <citation type="submission" date="2023-01" db="EMBL/GenBank/DDBJ databases">
        <title>Novel diversity within Roseofilum (Cyanobacteria; Desertifilaceae) from marine benthic mats with descriptions of four novel species.</title>
        <authorList>
            <person name="Wang Y."/>
            <person name="Berthold D.E."/>
            <person name="Hu J."/>
            <person name="Lefler F.W."/>
            <person name="Laughinghouse H.D. IV."/>
        </authorList>
    </citation>
    <scope>NUCLEOTIDE SEQUENCE [LARGE SCALE GENOMIC DNA]</scope>
    <source>
        <strain evidence="1 2">BLCC-M114</strain>
    </source>
</reference>
<dbReference type="EMBL" id="JAQOSO010000074">
    <property type="protein sequence ID" value="MDJ1175001.1"/>
    <property type="molecule type" value="Genomic_DNA"/>
</dbReference>
<keyword evidence="2" id="KW-1185">Reference proteome</keyword>
<gene>
    <name evidence="1" type="ORF">PMG25_12945</name>
</gene>
<accession>A0ABT7B794</accession>